<evidence type="ECO:0000313" key="9">
    <source>
        <dbReference type="EMBL" id="MFC7296724.1"/>
    </source>
</evidence>
<gene>
    <name evidence="9" type="ORF">ACFQQA_18595</name>
</gene>
<evidence type="ECO:0000313" key="10">
    <source>
        <dbReference type="Proteomes" id="UP001596506"/>
    </source>
</evidence>
<dbReference type="SUPFAM" id="SSF53335">
    <property type="entry name" value="S-adenosyl-L-methionine-dependent methyltransferases"/>
    <property type="match status" value="1"/>
</dbReference>
<dbReference type="GO" id="GO:0032259">
    <property type="term" value="P:methylation"/>
    <property type="evidence" value="ECO:0007669"/>
    <property type="project" value="UniProtKB-KW"/>
</dbReference>
<dbReference type="InterPro" id="IPR046820">
    <property type="entry name" value="MmeI_TRD"/>
</dbReference>
<organism evidence="9 10">
    <name type="scientific">Marinobacter aromaticivorans</name>
    <dbReference type="NCBI Taxonomy" id="1494078"/>
    <lineage>
        <taxon>Bacteria</taxon>
        <taxon>Pseudomonadati</taxon>
        <taxon>Pseudomonadota</taxon>
        <taxon>Gammaproteobacteria</taxon>
        <taxon>Pseudomonadales</taxon>
        <taxon>Marinobacteraceae</taxon>
        <taxon>Marinobacter</taxon>
    </lineage>
</organism>
<proteinExistence type="predicted"/>
<evidence type="ECO:0000259" key="5">
    <source>
        <dbReference type="Pfam" id="PF20464"/>
    </source>
</evidence>
<comment type="caution">
    <text evidence="9">The sequence shown here is derived from an EMBL/GenBank/DDBJ whole genome shotgun (WGS) entry which is preliminary data.</text>
</comment>
<keyword evidence="10" id="KW-1185">Reference proteome</keyword>
<dbReference type="EMBL" id="JBHTBD010000018">
    <property type="protein sequence ID" value="MFC7296724.1"/>
    <property type="molecule type" value="Genomic_DNA"/>
</dbReference>
<dbReference type="Proteomes" id="UP001596506">
    <property type="component" value="Unassembled WGS sequence"/>
</dbReference>
<dbReference type="InterPro" id="IPR050953">
    <property type="entry name" value="N4_N6_ade-DNA_methylase"/>
</dbReference>
<sequence length="1090" mass="123131">MTNTDNRYIDLYRRDCFVLEGKQTGKVLASKSQQNAIHAAVAQAERYIRGLPQEEVEHGRPPFIVIVDVGNAIYTYSEFTRTGGNYVPFPDPRHFEIKLDDLHNPKVQHRLRQLWMDPDMLDPSKHAARVTRDVSTKLAELAKSLEHSGYDVERVASFLKRCLFTMFAEDVELLPKSSFQDLLVEIKERNPEAFPQALKGLWETMNAGGYSERLMQTIKRFNGGLFKNIDPIPLNIQQIQLLIDAAKADWRFVEPAIFGTLLERALDPRERHKLGAHYTPRAYVERLVMPTLIEPLREQWGDIRGAAETLLRQGKTDKALQEVQAFHYQLCQTRVLDPACGSANFLYVALEHMKRLEGEVLGFISELTQGQGVLESEGLTVDPHQFLGLEISPRAAQIAELVLWIGYLQWHYRLNDRLDLPEPILRDFKNIECRDALIEYDSREPELDDNGEPVTIWDGISMKVSPTTGELVPDETGRAIVYRYHNPRRAEWPEADYIVGNPPFIGASTMRRALGDGYVHAVRHVFKGVVPDSTDFVMYWWHTAAEKVRYGNAQRFGFITTNSLRQTFNRRVLAPHLNDAKQPLSLAFAVPDHPWVDVNDGAAVRIAMTVGVAGDQAGQMRQVVKETSSENREAREVQFSQHGGKVFSDLTIGADVSSAKSLHANEGLAIKGLELGSQGFLMDRARAENILTQQPELKSYLKPYMNGRDLTIGPPTRYVIDFNGLNEIQARNSAPLLYQWLLDAVKPERQVNRESRTSSKWWLFRRSGSELRSAVAGVDQFIATTRTSKHRIFQFQPSSVVAESKIVVIAIDSPWMLGILSSRLHTLFSGRAGGWLGVGNDSTYNHLDCFGKFPFPILTSAGSEEIAKLAADIDRHRKRQQIEHPSLTLTNIYNVLEKLRAGEELTDKEKTIHQQGLVSVLRELHDDLDRFVFEAYGWSDLTDKLLGRPGATTPLPDKPADQAEAEEELLMRLVELNLQRAEEESRGIVRWLRQEYQAPDAVQTEVDTAPKAAAMKSEAVTSKGKATFPKSIPDQLRVLREALAERSHTTESLAELFKRKPRKSVEEGLQSLAAVGVAEYEPGTQTWHTV</sequence>
<feature type="domain" description="MmeI-like N-terminal" evidence="5">
    <location>
        <begin position="7"/>
        <end position="147"/>
    </location>
</feature>
<evidence type="ECO:0000259" key="6">
    <source>
        <dbReference type="Pfam" id="PF20465"/>
    </source>
</evidence>
<dbReference type="PROSITE" id="PS00092">
    <property type="entry name" value="N6_MTASE"/>
    <property type="match status" value="1"/>
</dbReference>
<evidence type="ECO:0000256" key="4">
    <source>
        <dbReference type="ARBA" id="ARBA00047942"/>
    </source>
</evidence>
<feature type="domain" description="MmeI-like target recognition" evidence="7">
    <location>
        <begin position="679"/>
        <end position="857"/>
    </location>
</feature>
<reference evidence="10" key="1">
    <citation type="journal article" date="2019" name="Int. J. Syst. Evol. Microbiol.">
        <title>The Global Catalogue of Microorganisms (GCM) 10K type strain sequencing project: providing services to taxonomists for standard genome sequencing and annotation.</title>
        <authorList>
            <consortium name="The Broad Institute Genomics Platform"/>
            <consortium name="The Broad Institute Genome Sequencing Center for Infectious Disease"/>
            <person name="Wu L."/>
            <person name="Ma J."/>
        </authorList>
    </citation>
    <scope>NUCLEOTIDE SEQUENCE [LARGE SCALE GENOMIC DNA]</scope>
    <source>
        <strain evidence="10">CCUG 60559</strain>
    </source>
</reference>
<evidence type="ECO:0000256" key="1">
    <source>
        <dbReference type="ARBA" id="ARBA00011900"/>
    </source>
</evidence>
<evidence type="ECO:0000256" key="2">
    <source>
        <dbReference type="ARBA" id="ARBA00022603"/>
    </source>
</evidence>
<accession>A0ABW2J0R9</accession>
<dbReference type="InterPro" id="IPR046816">
    <property type="entry name" value="MmeI_Mtase"/>
</dbReference>
<dbReference type="RefSeq" id="WP_227521178.1">
    <property type="nucleotide sequence ID" value="NZ_JBHTBD010000018.1"/>
</dbReference>
<dbReference type="Pfam" id="PF20465">
    <property type="entry name" value="MmeI_hel"/>
    <property type="match status" value="1"/>
</dbReference>
<feature type="domain" description="MmeI-like DNA-methyltransferase" evidence="8">
    <location>
        <begin position="319"/>
        <end position="615"/>
    </location>
</feature>
<evidence type="ECO:0000259" key="8">
    <source>
        <dbReference type="Pfam" id="PF20473"/>
    </source>
</evidence>
<dbReference type="InterPro" id="IPR046817">
    <property type="entry name" value="MmeI_N"/>
</dbReference>
<dbReference type="PANTHER" id="PTHR33841:SF1">
    <property type="entry name" value="DNA METHYLTRANSFERASE A"/>
    <property type="match status" value="1"/>
</dbReference>
<feature type="domain" description="MmeI-like helicase spacer" evidence="6">
    <location>
        <begin position="154"/>
        <end position="226"/>
    </location>
</feature>
<dbReference type="InterPro" id="IPR029063">
    <property type="entry name" value="SAM-dependent_MTases_sf"/>
</dbReference>
<keyword evidence="3" id="KW-0808">Transferase</keyword>
<dbReference type="GO" id="GO:0008168">
    <property type="term" value="F:methyltransferase activity"/>
    <property type="evidence" value="ECO:0007669"/>
    <property type="project" value="UniProtKB-KW"/>
</dbReference>
<dbReference type="InterPro" id="IPR002052">
    <property type="entry name" value="DNA_methylase_N6_adenine_CS"/>
</dbReference>
<dbReference type="InterPro" id="IPR046819">
    <property type="entry name" value="MmeI_hel"/>
</dbReference>
<dbReference type="Pfam" id="PF20473">
    <property type="entry name" value="MmeI_Mtase"/>
    <property type="match status" value="1"/>
</dbReference>
<dbReference type="Pfam" id="PF20466">
    <property type="entry name" value="MmeI_TRD"/>
    <property type="match status" value="1"/>
</dbReference>
<evidence type="ECO:0000259" key="7">
    <source>
        <dbReference type="Pfam" id="PF20466"/>
    </source>
</evidence>
<dbReference type="EC" id="2.1.1.72" evidence="1"/>
<comment type="catalytic activity">
    <reaction evidence="4">
        <text>a 2'-deoxyadenosine in DNA + S-adenosyl-L-methionine = an N(6)-methyl-2'-deoxyadenosine in DNA + S-adenosyl-L-homocysteine + H(+)</text>
        <dbReference type="Rhea" id="RHEA:15197"/>
        <dbReference type="Rhea" id="RHEA-COMP:12418"/>
        <dbReference type="Rhea" id="RHEA-COMP:12419"/>
        <dbReference type="ChEBI" id="CHEBI:15378"/>
        <dbReference type="ChEBI" id="CHEBI:57856"/>
        <dbReference type="ChEBI" id="CHEBI:59789"/>
        <dbReference type="ChEBI" id="CHEBI:90615"/>
        <dbReference type="ChEBI" id="CHEBI:90616"/>
        <dbReference type="EC" id="2.1.1.72"/>
    </reaction>
</comment>
<dbReference type="PRINTS" id="PR00507">
    <property type="entry name" value="N12N6MTFRASE"/>
</dbReference>
<name>A0ABW2J0R9_9GAMM</name>
<dbReference type="Gene3D" id="3.40.50.150">
    <property type="entry name" value="Vaccinia Virus protein VP39"/>
    <property type="match status" value="1"/>
</dbReference>
<evidence type="ECO:0000256" key="3">
    <source>
        <dbReference type="ARBA" id="ARBA00022679"/>
    </source>
</evidence>
<protein>
    <recommendedName>
        <fullName evidence="1">site-specific DNA-methyltransferase (adenine-specific)</fullName>
        <ecNumber evidence="1">2.1.1.72</ecNumber>
    </recommendedName>
</protein>
<dbReference type="Pfam" id="PF20464">
    <property type="entry name" value="MmeI_N"/>
    <property type="match status" value="1"/>
</dbReference>
<dbReference type="PANTHER" id="PTHR33841">
    <property type="entry name" value="DNA METHYLTRANSFERASE YEEA-RELATED"/>
    <property type="match status" value="1"/>
</dbReference>
<keyword evidence="2 9" id="KW-0489">Methyltransferase</keyword>